<keyword evidence="9" id="KW-0539">Nucleus</keyword>
<dbReference type="SMART" id="SM00479">
    <property type="entry name" value="EXOIII"/>
    <property type="match status" value="1"/>
</dbReference>
<keyword evidence="4" id="KW-0963">Cytoplasm</keyword>
<dbReference type="GO" id="GO:0004527">
    <property type="term" value="F:exonuclease activity"/>
    <property type="evidence" value="ECO:0007669"/>
    <property type="project" value="UniProtKB-KW"/>
</dbReference>
<dbReference type="Proteomes" id="UP000187013">
    <property type="component" value="Unassembled WGS sequence"/>
</dbReference>
<keyword evidence="6" id="KW-0540">Nuclease</keyword>
<evidence type="ECO:0000256" key="8">
    <source>
        <dbReference type="ARBA" id="ARBA00022839"/>
    </source>
</evidence>
<protein>
    <recommendedName>
        <fullName evidence="11">RNA exonuclease 3</fullName>
    </recommendedName>
</protein>
<evidence type="ECO:0000259" key="12">
    <source>
        <dbReference type="SMART" id="SM00479"/>
    </source>
</evidence>
<dbReference type="SUPFAM" id="SSF53098">
    <property type="entry name" value="Ribonuclease H-like"/>
    <property type="match status" value="1"/>
</dbReference>
<dbReference type="GO" id="GO:0003676">
    <property type="term" value="F:nucleic acid binding"/>
    <property type="evidence" value="ECO:0007669"/>
    <property type="project" value="InterPro"/>
</dbReference>
<dbReference type="InterPro" id="IPR034922">
    <property type="entry name" value="REX1-like_exo"/>
</dbReference>
<gene>
    <name evidence="13" type="ORF">ZYGR_0AK02720</name>
</gene>
<proteinExistence type="inferred from homology"/>
<dbReference type="GO" id="GO:0005634">
    <property type="term" value="C:nucleus"/>
    <property type="evidence" value="ECO:0007669"/>
    <property type="project" value="UniProtKB-SubCell"/>
</dbReference>
<dbReference type="CDD" id="cd06145">
    <property type="entry name" value="REX1_like"/>
    <property type="match status" value="1"/>
</dbReference>
<comment type="caution">
    <text evidence="13">The sequence shown here is derived from an EMBL/GenBank/DDBJ whole genome shotgun (WGS) entry which is preliminary data.</text>
</comment>
<evidence type="ECO:0000256" key="2">
    <source>
        <dbReference type="ARBA" id="ARBA00004496"/>
    </source>
</evidence>
<comment type="function">
    <text evidence="10">3' to 5' exoribonuclease required for proper 3' end maturation of MRP RNA and of the U5L snRNA.</text>
</comment>
<evidence type="ECO:0000256" key="4">
    <source>
        <dbReference type="ARBA" id="ARBA00022490"/>
    </source>
</evidence>
<accession>A0A1Q3ADP7</accession>
<dbReference type="InterPro" id="IPR047021">
    <property type="entry name" value="REXO1/3/4-like"/>
</dbReference>
<evidence type="ECO:0000256" key="1">
    <source>
        <dbReference type="ARBA" id="ARBA00004123"/>
    </source>
</evidence>
<name>A0A1Q3ADP7_ZYGRO</name>
<evidence type="ECO:0000256" key="7">
    <source>
        <dbReference type="ARBA" id="ARBA00022801"/>
    </source>
</evidence>
<dbReference type="GO" id="GO:0005737">
    <property type="term" value="C:cytoplasm"/>
    <property type="evidence" value="ECO:0007669"/>
    <property type="project" value="UniProtKB-SubCell"/>
</dbReference>
<evidence type="ECO:0000313" key="14">
    <source>
        <dbReference type="Proteomes" id="UP000187013"/>
    </source>
</evidence>
<reference evidence="13 14" key="1">
    <citation type="submission" date="2016-08" db="EMBL/GenBank/DDBJ databases">
        <title>Draft genome sequence of allopolyploid Zygosaccharomyces rouxii.</title>
        <authorList>
            <person name="Watanabe J."/>
            <person name="Uehara K."/>
            <person name="Mogi Y."/>
            <person name="Tsukioka Y."/>
        </authorList>
    </citation>
    <scope>NUCLEOTIDE SEQUENCE [LARGE SCALE GENOMIC DNA]</scope>
    <source>
        <strain evidence="13 14">NBRC 110957</strain>
    </source>
</reference>
<evidence type="ECO:0000256" key="10">
    <source>
        <dbReference type="ARBA" id="ARBA00037201"/>
    </source>
</evidence>
<dbReference type="GO" id="GO:0006364">
    <property type="term" value="P:rRNA processing"/>
    <property type="evidence" value="ECO:0007669"/>
    <property type="project" value="UniProtKB-KW"/>
</dbReference>
<evidence type="ECO:0000256" key="3">
    <source>
        <dbReference type="ARBA" id="ARBA00006357"/>
    </source>
</evidence>
<dbReference type="InterPro" id="IPR013520">
    <property type="entry name" value="Ribonucl_H"/>
</dbReference>
<evidence type="ECO:0000256" key="5">
    <source>
        <dbReference type="ARBA" id="ARBA00022552"/>
    </source>
</evidence>
<dbReference type="OrthoDB" id="3996471at2759"/>
<comment type="similarity">
    <text evidence="3">Belongs to the REXO1/REXO3 family.</text>
</comment>
<keyword evidence="8" id="KW-0269">Exonuclease</keyword>
<dbReference type="EMBL" id="BDGX01000037">
    <property type="protein sequence ID" value="GAV53770.1"/>
    <property type="molecule type" value="Genomic_DNA"/>
</dbReference>
<dbReference type="InterPro" id="IPR036397">
    <property type="entry name" value="RNaseH_sf"/>
</dbReference>
<dbReference type="PANTHER" id="PTHR12801">
    <property type="entry name" value="RNA EXONUCLEASE REXO1 / RECO3 FAMILY MEMBER-RELATED"/>
    <property type="match status" value="1"/>
</dbReference>
<organism evidence="13 14">
    <name type="scientific">Zygosaccharomyces rouxii</name>
    <dbReference type="NCBI Taxonomy" id="4956"/>
    <lineage>
        <taxon>Eukaryota</taxon>
        <taxon>Fungi</taxon>
        <taxon>Dikarya</taxon>
        <taxon>Ascomycota</taxon>
        <taxon>Saccharomycotina</taxon>
        <taxon>Saccharomycetes</taxon>
        <taxon>Saccharomycetales</taxon>
        <taxon>Saccharomycetaceae</taxon>
        <taxon>Zygosaccharomyces</taxon>
    </lineage>
</organism>
<sequence length="415" mass="47076">MQRELNSIVIDSNVLFSHFSMVVRPVDLVNQPAPFQDRYKILQRLLDVLEKLKPNAKGKLNKLATGLELRVAKSSKSPQSYKFNMSVLLRDLNKYRGDLSKIKIGHKPVAHSAPAVENKATRAEAMEKLKSILIDSETLEKNGYITSIGSATTTSEDLQGDSEHAICIRCNTKFSKSEIMKKSLCRYHPLKREYDRESKVHQYPCCGETAVSSSFLRLGCQTCDHHVFREQTYEGMSNISEFKDTRHVEGPENVLALDCEMAYTSLGYEMIRLTIVDFFTSKTLFDEIVRPIGQIIDLNSQFSGVHEIKESESLSYEECMRKVLTNSLINKNSILIGHGLENDVNVMRIFHRKIIDTAILYSKGRFKTSLKNLAFENVNRKIQSGEHDSSEDAIATMDVVKSKIGIPIAQKEWDL</sequence>
<dbReference type="InterPro" id="IPR012337">
    <property type="entry name" value="RNaseH-like_sf"/>
</dbReference>
<feature type="domain" description="Exonuclease" evidence="12">
    <location>
        <begin position="253"/>
        <end position="409"/>
    </location>
</feature>
<dbReference type="PANTHER" id="PTHR12801:SF118">
    <property type="entry name" value="RNA EXONUCLEASE 3"/>
    <property type="match status" value="1"/>
</dbReference>
<evidence type="ECO:0000256" key="6">
    <source>
        <dbReference type="ARBA" id="ARBA00022722"/>
    </source>
</evidence>
<keyword evidence="5" id="KW-0698">rRNA processing</keyword>
<evidence type="ECO:0000256" key="11">
    <source>
        <dbReference type="ARBA" id="ARBA00039985"/>
    </source>
</evidence>
<evidence type="ECO:0000313" key="13">
    <source>
        <dbReference type="EMBL" id="GAV53770.1"/>
    </source>
</evidence>
<dbReference type="AlphaFoldDB" id="A0A1Q3ADP7"/>
<dbReference type="FunFam" id="3.30.420.10:FF:000031">
    <property type="entry name" value="RNA exonuclease 1"/>
    <property type="match status" value="1"/>
</dbReference>
<dbReference type="GO" id="GO:0010629">
    <property type="term" value="P:negative regulation of gene expression"/>
    <property type="evidence" value="ECO:0007669"/>
    <property type="project" value="UniProtKB-ARBA"/>
</dbReference>
<evidence type="ECO:0000256" key="9">
    <source>
        <dbReference type="ARBA" id="ARBA00023242"/>
    </source>
</evidence>
<keyword evidence="7" id="KW-0378">Hydrolase</keyword>
<comment type="subcellular location">
    <subcellularLocation>
        <location evidence="2">Cytoplasm</location>
    </subcellularLocation>
    <subcellularLocation>
        <location evidence="1">Nucleus</location>
    </subcellularLocation>
</comment>
<dbReference type="Gene3D" id="3.30.420.10">
    <property type="entry name" value="Ribonuclease H-like superfamily/Ribonuclease H"/>
    <property type="match status" value="1"/>
</dbReference>